<evidence type="ECO:0000313" key="2">
    <source>
        <dbReference type="EMBL" id="MBR0801133.1"/>
    </source>
</evidence>
<reference evidence="3" key="1">
    <citation type="journal article" date="2021" name="ISME J.">
        <title>Evolutionary origin and ecological implication of a unique nif island in free-living Bradyrhizobium lineages.</title>
        <authorList>
            <person name="Tao J."/>
        </authorList>
    </citation>
    <scope>NUCLEOTIDE SEQUENCE [LARGE SCALE GENOMIC DNA]</scope>
    <source>
        <strain evidence="3">SZCCT0434</strain>
    </source>
</reference>
<sequence length="189" mass="20834">MASERQIAANRRNAQKSTGPRSTQGKNRSGKNAFRHGLSRPLIGAEFKRELEALVRQIVGDRKGKLAIEFARSAAEAELELARVRRLRAHLIDGFAALGQLNSAELTGSASAEAVRILREIAGAPFRRRTPKSAGGSLPPIAAEKPEKIAEAVRRVHPELERLARYESRAAARRDRAIRSLMRSDRKSV</sequence>
<gene>
    <name evidence="2" type="ORF">JQ615_37845</name>
</gene>
<name>A0ABS5FWH0_9BRAD</name>
<dbReference type="EMBL" id="JAFCJH010000071">
    <property type="protein sequence ID" value="MBR0801133.1"/>
    <property type="molecule type" value="Genomic_DNA"/>
</dbReference>
<feature type="compositionally biased region" description="Polar residues" evidence="1">
    <location>
        <begin position="15"/>
        <end position="27"/>
    </location>
</feature>
<keyword evidence="3" id="KW-1185">Reference proteome</keyword>
<evidence type="ECO:0000256" key="1">
    <source>
        <dbReference type="SAM" id="MobiDB-lite"/>
    </source>
</evidence>
<feature type="region of interest" description="Disordered" evidence="1">
    <location>
        <begin position="1"/>
        <end position="36"/>
    </location>
</feature>
<organism evidence="2 3">
    <name type="scientific">Bradyrhizobium jicamae</name>
    <dbReference type="NCBI Taxonomy" id="280332"/>
    <lineage>
        <taxon>Bacteria</taxon>
        <taxon>Pseudomonadati</taxon>
        <taxon>Pseudomonadota</taxon>
        <taxon>Alphaproteobacteria</taxon>
        <taxon>Hyphomicrobiales</taxon>
        <taxon>Nitrobacteraceae</taxon>
        <taxon>Bradyrhizobium</taxon>
    </lineage>
</organism>
<protein>
    <submittedName>
        <fullName evidence="2">Uncharacterized protein</fullName>
    </submittedName>
</protein>
<dbReference type="RefSeq" id="WP_212495272.1">
    <property type="nucleotide sequence ID" value="NZ_JAFCJH010000071.1"/>
</dbReference>
<comment type="caution">
    <text evidence="2">The sequence shown here is derived from an EMBL/GenBank/DDBJ whole genome shotgun (WGS) entry which is preliminary data.</text>
</comment>
<dbReference type="Proteomes" id="UP001315278">
    <property type="component" value="Unassembled WGS sequence"/>
</dbReference>
<evidence type="ECO:0000313" key="3">
    <source>
        <dbReference type="Proteomes" id="UP001315278"/>
    </source>
</evidence>
<accession>A0ABS5FWH0</accession>
<proteinExistence type="predicted"/>